<feature type="compositionally biased region" description="Low complexity" evidence="1">
    <location>
        <begin position="299"/>
        <end position="327"/>
    </location>
</feature>
<protein>
    <submittedName>
        <fullName evidence="2">Uncharacterized protein</fullName>
    </submittedName>
</protein>
<evidence type="ECO:0000313" key="2">
    <source>
        <dbReference type="EMBL" id="VZO40502.1"/>
    </source>
</evidence>
<dbReference type="EMBL" id="CACRYJ010000071">
    <property type="protein sequence ID" value="VZO40502.1"/>
    <property type="molecule type" value="Genomic_DNA"/>
</dbReference>
<dbReference type="Proteomes" id="UP000419743">
    <property type="component" value="Unassembled WGS sequence"/>
</dbReference>
<organism evidence="2 3">
    <name type="scientific">Occultella aeris</name>
    <dbReference type="NCBI Taxonomy" id="2761496"/>
    <lineage>
        <taxon>Bacteria</taxon>
        <taxon>Bacillati</taxon>
        <taxon>Actinomycetota</taxon>
        <taxon>Actinomycetes</taxon>
        <taxon>Micrococcales</taxon>
        <taxon>Ruaniaceae</taxon>
        <taxon>Occultella</taxon>
    </lineage>
</organism>
<gene>
    <name evidence="2" type="ORF">HALOF300_05206</name>
</gene>
<sequence length="345" mass="36302">MTATDVAAQPGGAWRTWAVGRRSHVGDVLARAQAAGAPRADLHRALQRIGVMLDGVATAGLPAGRLDPLAEEVLARAAARVSARRWHPHDPTTTVLLDWVPRLAPALGPDPAAALSDLITAVTRLRGTVDAVRWRDLVGAAMAGATEATHLRGAVTVAAWRCGAVQWRSAALGAAADLPESVLGGAARLRPGGAAGSPWDAPVAADADPWDVLARNAQDPWWWPGLTGPWRIGGFRGFGGPWVRIPELLGGDGLRWWVRTESAPNDGAAGTDDIEPAHSQADLPPYRYWEVRADIHGSRAVPRPAPAGGDRPAWAAPSPSGPAGPSSTVTVQAHEHSYYLHVARR</sequence>
<evidence type="ECO:0000256" key="1">
    <source>
        <dbReference type="SAM" id="MobiDB-lite"/>
    </source>
</evidence>
<dbReference type="AlphaFoldDB" id="A0A7M4DSQ8"/>
<comment type="caution">
    <text evidence="2">The sequence shown here is derived from an EMBL/GenBank/DDBJ whole genome shotgun (WGS) entry which is preliminary data.</text>
</comment>
<dbReference type="RefSeq" id="WP_156743765.1">
    <property type="nucleotide sequence ID" value="NZ_CACRYJ010000071.1"/>
</dbReference>
<feature type="region of interest" description="Disordered" evidence="1">
    <location>
        <begin position="299"/>
        <end position="331"/>
    </location>
</feature>
<proteinExistence type="predicted"/>
<name>A0A7M4DSQ8_9MICO</name>
<accession>A0A7M4DSQ8</accession>
<keyword evidence="3" id="KW-1185">Reference proteome</keyword>
<reference evidence="2 3" key="1">
    <citation type="submission" date="2019-11" db="EMBL/GenBank/DDBJ databases">
        <authorList>
            <person name="Criscuolo A."/>
        </authorList>
    </citation>
    <scope>NUCLEOTIDE SEQUENCE [LARGE SCALE GENOMIC DNA]</scope>
    <source>
        <strain evidence="2">CIP111667</strain>
    </source>
</reference>
<evidence type="ECO:0000313" key="3">
    <source>
        <dbReference type="Proteomes" id="UP000419743"/>
    </source>
</evidence>